<organism evidence="3 4">
    <name type="scientific">Sporosarcina newyorkensis</name>
    <dbReference type="NCBI Taxonomy" id="759851"/>
    <lineage>
        <taxon>Bacteria</taxon>
        <taxon>Bacillati</taxon>
        <taxon>Bacillota</taxon>
        <taxon>Bacilli</taxon>
        <taxon>Bacillales</taxon>
        <taxon>Caryophanaceae</taxon>
        <taxon>Sporosarcina</taxon>
    </lineage>
</organism>
<dbReference type="AlphaFoldDB" id="A0A1T4YMG4"/>
<keyword evidence="1" id="KW-0175">Coiled coil</keyword>
<dbReference type="EMBL" id="FUYJ01000006">
    <property type="protein sequence ID" value="SKB02451.1"/>
    <property type="molecule type" value="Genomic_DNA"/>
</dbReference>
<keyword evidence="4" id="KW-1185">Reference proteome</keyword>
<sequence>MKDFMDEEFKDLEQELKMTKEAKSQLRTKIMNGTIRSKRCQTKQYLYVAVMVCMAFFILSPFYSTTMAGLAAKVLPISITPSISDGEDTSDLTEQLFKLVEAEGYAVSSVGVLPSPYLIEIALELNDSTLKQATKELEPKILGFLSENGYDSYEVKILQALDTPRPQKSNDLYDQVREIVKEVFTAYGYAEEADHELAGLKTSWISNTVTIDMPDHILESTEIIADIENEIKKEKLKVKDVKVTTFNLEHRQQDNRWAYIVSDIHDALAGKSRYQLEGISYKVKNGRAYVYIKSNLDQLTSKETTEEIEQAIREYLALPEIQEIIRDDKYTIQLMEDKETPFIEIAN</sequence>
<feature type="transmembrane region" description="Helical" evidence="2">
    <location>
        <begin position="45"/>
        <end position="63"/>
    </location>
</feature>
<feature type="coiled-coil region" evidence="1">
    <location>
        <begin position="2"/>
        <end position="29"/>
    </location>
</feature>
<evidence type="ECO:0000313" key="3">
    <source>
        <dbReference type="EMBL" id="SKB02451.1"/>
    </source>
</evidence>
<dbReference type="Proteomes" id="UP000190042">
    <property type="component" value="Unassembled WGS sequence"/>
</dbReference>
<gene>
    <name evidence="3" type="ORF">SAMN04244570_2958</name>
</gene>
<keyword evidence="2" id="KW-1133">Transmembrane helix</keyword>
<evidence type="ECO:0008006" key="5">
    <source>
        <dbReference type="Google" id="ProtNLM"/>
    </source>
</evidence>
<keyword evidence="2" id="KW-0472">Membrane</keyword>
<evidence type="ECO:0000313" key="4">
    <source>
        <dbReference type="Proteomes" id="UP000190042"/>
    </source>
</evidence>
<dbReference type="RefSeq" id="WP_078818163.1">
    <property type="nucleotide sequence ID" value="NZ_FUYJ01000006.1"/>
</dbReference>
<protein>
    <recommendedName>
        <fullName evidence="5">DUF4030 domain-containing protein</fullName>
    </recommendedName>
</protein>
<accession>A0A1T4YMG4</accession>
<name>A0A1T4YMG4_9BACL</name>
<evidence type="ECO:0000256" key="1">
    <source>
        <dbReference type="SAM" id="Coils"/>
    </source>
</evidence>
<proteinExistence type="predicted"/>
<reference evidence="4" key="1">
    <citation type="submission" date="2017-02" db="EMBL/GenBank/DDBJ databases">
        <authorList>
            <person name="Varghese N."/>
            <person name="Submissions S."/>
        </authorList>
    </citation>
    <scope>NUCLEOTIDE SEQUENCE [LARGE SCALE GENOMIC DNA]</scope>
    <source>
        <strain evidence="4">DSM 23966</strain>
    </source>
</reference>
<keyword evidence="2" id="KW-0812">Transmembrane</keyword>
<evidence type="ECO:0000256" key="2">
    <source>
        <dbReference type="SAM" id="Phobius"/>
    </source>
</evidence>